<keyword evidence="7" id="KW-1185">Reference proteome</keyword>
<dbReference type="InterPro" id="IPR001650">
    <property type="entry name" value="Helicase_C-like"/>
</dbReference>
<dbReference type="GO" id="GO:0005524">
    <property type="term" value="F:ATP binding"/>
    <property type="evidence" value="ECO:0007669"/>
    <property type="project" value="UniProtKB-KW"/>
</dbReference>
<dbReference type="InterPro" id="IPR050628">
    <property type="entry name" value="SNF2_RAD54_helicase_TF"/>
</dbReference>
<reference evidence="6 7" key="1">
    <citation type="submission" date="2023-10" db="EMBL/GenBank/DDBJ databases">
        <title>Draft genome sequence of Xylaria bambusicola isolate GMP-LS, the root and basal stem rot pathogen of sugarcane in Indonesia.</title>
        <authorList>
            <person name="Selvaraj P."/>
            <person name="Muralishankar V."/>
            <person name="Muruganantham S."/>
            <person name="Sp S."/>
            <person name="Haryani S."/>
            <person name="Lau K.J.X."/>
            <person name="Naqvi N.I."/>
        </authorList>
    </citation>
    <scope>NUCLEOTIDE SEQUENCE [LARGE SCALE GENOMIC DNA]</scope>
    <source>
        <strain evidence="6">GMP-LS</strain>
    </source>
</reference>
<evidence type="ECO:0000313" key="6">
    <source>
        <dbReference type="EMBL" id="KAK5631046.1"/>
    </source>
</evidence>
<protein>
    <recommendedName>
        <fullName evidence="8">Helicase C-terminal domain-containing protein</fullName>
    </recommendedName>
</protein>
<evidence type="ECO:0000256" key="1">
    <source>
        <dbReference type="ARBA" id="ARBA00022741"/>
    </source>
</evidence>
<accession>A0AAN7USN7</accession>
<evidence type="ECO:0000313" key="7">
    <source>
        <dbReference type="Proteomes" id="UP001305414"/>
    </source>
</evidence>
<dbReference type="GO" id="GO:0016787">
    <property type="term" value="F:hydrolase activity"/>
    <property type="evidence" value="ECO:0007669"/>
    <property type="project" value="UniProtKB-KW"/>
</dbReference>
<dbReference type="CDD" id="cd18793">
    <property type="entry name" value="SF2_C_SNF"/>
    <property type="match status" value="1"/>
</dbReference>
<evidence type="ECO:0000259" key="5">
    <source>
        <dbReference type="Pfam" id="PF00271"/>
    </source>
</evidence>
<dbReference type="GO" id="GO:0008094">
    <property type="term" value="F:ATP-dependent activity, acting on DNA"/>
    <property type="evidence" value="ECO:0007669"/>
    <property type="project" value="TreeGrafter"/>
</dbReference>
<proteinExistence type="predicted"/>
<keyword evidence="3" id="KW-0067">ATP-binding</keyword>
<dbReference type="InterPro" id="IPR000330">
    <property type="entry name" value="SNF2_N"/>
</dbReference>
<dbReference type="InterPro" id="IPR027417">
    <property type="entry name" value="P-loop_NTPase"/>
</dbReference>
<organism evidence="6 7">
    <name type="scientific">Xylaria bambusicola</name>
    <dbReference type="NCBI Taxonomy" id="326684"/>
    <lineage>
        <taxon>Eukaryota</taxon>
        <taxon>Fungi</taxon>
        <taxon>Dikarya</taxon>
        <taxon>Ascomycota</taxon>
        <taxon>Pezizomycotina</taxon>
        <taxon>Sordariomycetes</taxon>
        <taxon>Xylariomycetidae</taxon>
        <taxon>Xylariales</taxon>
        <taxon>Xylariaceae</taxon>
        <taxon>Xylaria</taxon>
    </lineage>
</organism>
<dbReference type="AlphaFoldDB" id="A0AAN7USN7"/>
<dbReference type="PANTHER" id="PTHR45626">
    <property type="entry name" value="TRANSCRIPTION TERMINATION FACTOR 2-RELATED"/>
    <property type="match status" value="1"/>
</dbReference>
<sequence length="310" mass="34886">MKIFAACCRIHALHRWCMTGTPVQNSLDDFGALLSFLRIYPFQDKKQFDYWIVNPLQKLEHNALETLRCLVAATCLRRTKAHCDLAKPLPRKSEEVEDVSLLPSDQEIYDFLKRKIQRIVNPNFQNHDKFPSKQPKAVDILSIITSLRVVCDHVELLSQSAIDAWQRGDTSMSDQETKLLLTSSSNEYMDGHEAKRSQPPSRIMTEDGLASISQTQSSNGETDAYNTRSAKINALLKKIHLQPAYSKSVVFSSWTKMLNKVEQALLANGFNYRRIDGQLSLKSRGEAIKAFSENSDCTVMLASIGSAGEG</sequence>
<feature type="domain" description="SNF2 N-terminal" evidence="4">
    <location>
        <begin position="3"/>
        <end position="155"/>
    </location>
</feature>
<dbReference type="SUPFAM" id="SSF52540">
    <property type="entry name" value="P-loop containing nucleoside triphosphate hydrolases"/>
    <property type="match status" value="2"/>
</dbReference>
<comment type="caution">
    <text evidence="6">The sequence shown here is derived from an EMBL/GenBank/DDBJ whole genome shotgun (WGS) entry which is preliminary data.</text>
</comment>
<evidence type="ECO:0000256" key="3">
    <source>
        <dbReference type="ARBA" id="ARBA00022840"/>
    </source>
</evidence>
<dbReference type="GO" id="GO:0005634">
    <property type="term" value="C:nucleus"/>
    <property type="evidence" value="ECO:0007669"/>
    <property type="project" value="TreeGrafter"/>
</dbReference>
<dbReference type="InterPro" id="IPR049730">
    <property type="entry name" value="SNF2/RAD54-like_C"/>
</dbReference>
<dbReference type="GO" id="GO:0006281">
    <property type="term" value="P:DNA repair"/>
    <property type="evidence" value="ECO:0007669"/>
    <property type="project" value="TreeGrafter"/>
</dbReference>
<dbReference type="Pfam" id="PF00271">
    <property type="entry name" value="Helicase_C"/>
    <property type="match status" value="1"/>
</dbReference>
<dbReference type="Gene3D" id="3.40.50.300">
    <property type="entry name" value="P-loop containing nucleotide triphosphate hydrolases"/>
    <property type="match status" value="1"/>
</dbReference>
<gene>
    <name evidence="6" type="ORF">RRF57_006761</name>
</gene>
<keyword evidence="1" id="KW-0547">Nucleotide-binding</keyword>
<keyword evidence="2" id="KW-0378">Hydrolase</keyword>
<dbReference type="Proteomes" id="UP001305414">
    <property type="component" value="Unassembled WGS sequence"/>
</dbReference>
<dbReference type="Gene3D" id="3.40.50.10810">
    <property type="entry name" value="Tandem AAA-ATPase domain"/>
    <property type="match status" value="1"/>
</dbReference>
<dbReference type="InterPro" id="IPR038718">
    <property type="entry name" value="SNF2-like_sf"/>
</dbReference>
<dbReference type="Pfam" id="PF00176">
    <property type="entry name" value="SNF2-rel_dom"/>
    <property type="match status" value="1"/>
</dbReference>
<evidence type="ECO:0000259" key="4">
    <source>
        <dbReference type="Pfam" id="PF00176"/>
    </source>
</evidence>
<evidence type="ECO:0000256" key="2">
    <source>
        <dbReference type="ARBA" id="ARBA00022801"/>
    </source>
</evidence>
<name>A0AAN7USN7_9PEZI</name>
<evidence type="ECO:0008006" key="8">
    <source>
        <dbReference type="Google" id="ProtNLM"/>
    </source>
</evidence>
<feature type="domain" description="Helicase C-terminal" evidence="5">
    <location>
        <begin position="231"/>
        <end position="308"/>
    </location>
</feature>
<dbReference type="EMBL" id="JAWHQM010000018">
    <property type="protein sequence ID" value="KAK5631046.1"/>
    <property type="molecule type" value="Genomic_DNA"/>
</dbReference>